<keyword evidence="2" id="KW-0238">DNA-binding</keyword>
<dbReference type="PANTHER" id="PTHR34585:SF22">
    <property type="entry name" value="HELIX-TURN-HELIX DOMAIN-CONTAINING PROTEIN"/>
    <property type="match status" value="1"/>
</dbReference>
<feature type="domain" description="Helix-turn-helix" evidence="1">
    <location>
        <begin position="43"/>
        <end position="90"/>
    </location>
</feature>
<evidence type="ECO:0000259" key="1">
    <source>
        <dbReference type="Pfam" id="PF12728"/>
    </source>
</evidence>
<dbReference type="PANTHER" id="PTHR34585">
    <property type="match status" value="1"/>
</dbReference>
<dbReference type="KEGG" id="acou:A5CBH24_00400"/>
<evidence type="ECO:0000313" key="2">
    <source>
        <dbReference type="EMBL" id="BBL02727.1"/>
    </source>
</evidence>
<organism evidence="2 3">
    <name type="scientific">Alistipes communis</name>
    <dbReference type="NCBI Taxonomy" id="2585118"/>
    <lineage>
        <taxon>Bacteria</taxon>
        <taxon>Pseudomonadati</taxon>
        <taxon>Bacteroidota</taxon>
        <taxon>Bacteroidia</taxon>
        <taxon>Bacteroidales</taxon>
        <taxon>Rikenellaceae</taxon>
        <taxon>Alistipes</taxon>
    </lineage>
</organism>
<dbReference type="GO" id="GO:0003677">
    <property type="term" value="F:DNA binding"/>
    <property type="evidence" value="ECO:0007669"/>
    <property type="project" value="UniProtKB-KW"/>
</dbReference>
<dbReference type="InterPro" id="IPR009061">
    <property type="entry name" value="DNA-bd_dom_put_sf"/>
</dbReference>
<dbReference type="InterPro" id="IPR041657">
    <property type="entry name" value="HTH_17"/>
</dbReference>
<name>A0A4Y1WPL1_9BACT</name>
<accession>A0A4Y1WPL1</accession>
<sequence>MRNNIVQGSDSSEAEVFDLIKRIEKGLEKFGTNHRLILGGESYLTDKEISERLKVHRRTLQEYRSSGKLPYYMICGKVLYRESEIEKLLQDSYNGTDDKALL</sequence>
<dbReference type="SUPFAM" id="SSF46955">
    <property type="entry name" value="Putative DNA-binding domain"/>
    <property type="match status" value="1"/>
</dbReference>
<dbReference type="OrthoDB" id="769412at2"/>
<dbReference type="AlphaFoldDB" id="A0A4Y1WPL1"/>
<keyword evidence="3" id="KW-1185">Reference proteome</keyword>
<proteinExistence type="predicted"/>
<reference evidence="3" key="1">
    <citation type="submission" date="2019-06" db="EMBL/GenBank/DDBJ databases">
        <title>Alistipes onderdonkii subsp. vulgaris subsp. nov., Alistipes dispar sp. nov. and Alistipes communis sp. nov., isolated from human faeces, and creation of Alistipes onderdonkii subsp. onderdonkii subsp. nov.</title>
        <authorList>
            <person name="Sakamoto M."/>
            <person name="Ikeyama N."/>
            <person name="Ogata Y."/>
            <person name="Suda W."/>
            <person name="Iino T."/>
            <person name="Hattori M."/>
            <person name="Ohkuma M."/>
        </authorList>
    </citation>
    <scope>NUCLEOTIDE SEQUENCE [LARGE SCALE GENOMIC DNA]</scope>
    <source>
        <strain evidence="3">5CBH24</strain>
    </source>
</reference>
<dbReference type="Pfam" id="PF12728">
    <property type="entry name" value="HTH_17"/>
    <property type="match status" value="1"/>
</dbReference>
<dbReference type="RefSeq" id="WP_141411786.1">
    <property type="nucleotide sequence ID" value="NZ_AP019735.1"/>
</dbReference>
<dbReference type="Proteomes" id="UP000318946">
    <property type="component" value="Chromosome"/>
</dbReference>
<gene>
    <name evidence="2" type="ORF">A5CBH24_00400</name>
</gene>
<dbReference type="EMBL" id="AP019735">
    <property type="protein sequence ID" value="BBL02727.1"/>
    <property type="molecule type" value="Genomic_DNA"/>
</dbReference>
<protein>
    <submittedName>
        <fullName evidence="2">DNA-binding protein</fullName>
    </submittedName>
</protein>
<evidence type="ECO:0000313" key="3">
    <source>
        <dbReference type="Proteomes" id="UP000318946"/>
    </source>
</evidence>
<dbReference type="GeneID" id="78340762"/>